<protein>
    <submittedName>
        <fullName evidence="1">Uncharacterized protein</fullName>
    </submittedName>
</protein>
<organism evidence="1 2">
    <name type="scientific">Bacillus infantis</name>
    <dbReference type="NCBI Taxonomy" id="324767"/>
    <lineage>
        <taxon>Bacteria</taxon>
        <taxon>Bacillati</taxon>
        <taxon>Bacillota</taxon>
        <taxon>Bacilli</taxon>
        <taxon>Bacillales</taxon>
        <taxon>Bacillaceae</taxon>
        <taxon>Bacillus</taxon>
    </lineage>
</organism>
<dbReference type="Proteomes" id="UP000323732">
    <property type="component" value="Unassembled WGS sequence"/>
</dbReference>
<reference evidence="1 2" key="1">
    <citation type="submission" date="2019-08" db="EMBL/GenBank/DDBJ databases">
        <title>Bacillus genomes from the desert of Cuatro Cienegas, Coahuila.</title>
        <authorList>
            <person name="Olmedo-Alvarez G."/>
        </authorList>
    </citation>
    <scope>NUCLEOTIDE SEQUENCE [LARGE SCALE GENOMIC DNA]</scope>
    <source>
        <strain evidence="1 2">CH37_1T</strain>
    </source>
</reference>
<gene>
    <name evidence="1" type="ORF">FZD47_09395</name>
</gene>
<dbReference type="AlphaFoldDB" id="A0A5D4SPJ5"/>
<proteinExistence type="predicted"/>
<evidence type="ECO:0000313" key="1">
    <source>
        <dbReference type="EMBL" id="TYS63726.1"/>
    </source>
</evidence>
<dbReference type="EMBL" id="VTES01000003">
    <property type="protein sequence ID" value="TYS63726.1"/>
    <property type="molecule type" value="Genomic_DNA"/>
</dbReference>
<dbReference type="RefSeq" id="WP_094768499.1">
    <property type="nucleotide sequence ID" value="NZ_JAHXNN010000006.1"/>
</dbReference>
<sequence length="100" mass="11774">MHDTSSFSDNQLTTFEIKDLLTLYITPFKDMCINTPEESVKINRTKAINLLLERLSKKQLYELLNQLQLIHKKNQNDLYYIQYILIAVMSLEAGRKKSIH</sequence>
<name>A0A5D4SPJ5_9BACI</name>
<comment type="caution">
    <text evidence="1">The sequence shown here is derived from an EMBL/GenBank/DDBJ whole genome shotgun (WGS) entry which is preliminary data.</text>
</comment>
<accession>A0A5D4SPJ5</accession>
<evidence type="ECO:0000313" key="2">
    <source>
        <dbReference type="Proteomes" id="UP000323732"/>
    </source>
</evidence>